<evidence type="ECO:0000313" key="2">
    <source>
        <dbReference type="Proteomes" id="UP001150581"/>
    </source>
</evidence>
<protein>
    <submittedName>
        <fullName evidence="1">Uncharacterized protein</fullName>
    </submittedName>
</protein>
<accession>A0ACC1ICK0</accession>
<name>A0ACC1ICK0_9FUNG</name>
<sequence>MCKAVHAYLSHEASSNPKPQKLTRKPSHQLVRKSCASAFIKTTGTKSKVADADALIIHVDDGYFSNNSAHIRGLETYALEHENTRSEPSDARRKLEVLTNTKAADGQATATLAHELGNAPHPIEELDNTEAVLAQINEALTSQLDDAHHAIEELCQHANLSEAALTNAETRNKALEDRLESANESSFKQELAKINHMVTDKNNKLERERKRSSKLNRKYMNASIENTKLSKGVNDTVLLLKALQAKFQNPARIAALVVTFQYARNHRCQP</sequence>
<gene>
    <name evidence="1" type="ORF">LPJ66_007007</name>
</gene>
<organism evidence="1 2">
    <name type="scientific">Kickxella alabastrina</name>
    <dbReference type="NCBI Taxonomy" id="61397"/>
    <lineage>
        <taxon>Eukaryota</taxon>
        <taxon>Fungi</taxon>
        <taxon>Fungi incertae sedis</taxon>
        <taxon>Zoopagomycota</taxon>
        <taxon>Kickxellomycotina</taxon>
        <taxon>Kickxellomycetes</taxon>
        <taxon>Kickxellales</taxon>
        <taxon>Kickxellaceae</taxon>
        <taxon>Kickxella</taxon>
    </lineage>
</organism>
<dbReference type="EMBL" id="JANBPG010001187">
    <property type="protein sequence ID" value="KAJ1891289.1"/>
    <property type="molecule type" value="Genomic_DNA"/>
</dbReference>
<comment type="caution">
    <text evidence="1">The sequence shown here is derived from an EMBL/GenBank/DDBJ whole genome shotgun (WGS) entry which is preliminary data.</text>
</comment>
<proteinExistence type="predicted"/>
<reference evidence="1" key="1">
    <citation type="submission" date="2022-07" db="EMBL/GenBank/DDBJ databases">
        <title>Phylogenomic reconstructions and comparative analyses of Kickxellomycotina fungi.</title>
        <authorList>
            <person name="Reynolds N.K."/>
            <person name="Stajich J.E."/>
            <person name="Barry K."/>
            <person name="Grigoriev I.V."/>
            <person name="Crous P."/>
            <person name="Smith M.E."/>
        </authorList>
    </citation>
    <scope>NUCLEOTIDE SEQUENCE</scope>
    <source>
        <strain evidence="1">Benny 63K</strain>
    </source>
</reference>
<keyword evidence="2" id="KW-1185">Reference proteome</keyword>
<dbReference type="Proteomes" id="UP001150581">
    <property type="component" value="Unassembled WGS sequence"/>
</dbReference>
<evidence type="ECO:0000313" key="1">
    <source>
        <dbReference type="EMBL" id="KAJ1891289.1"/>
    </source>
</evidence>